<evidence type="ECO:0000256" key="6">
    <source>
        <dbReference type="ARBA" id="ARBA00022989"/>
    </source>
</evidence>
<dbReference type="PANTHER" id="PTHR44758:SF1">
    <property type="entry name" value="NAD(P) TRANSHYDROGENASE SUBUNIT BETA"/>
    <property type="match status" value="1"/>
</dbReference>
<evidence type="ECO:0000256" key="1">
    <source>
        <dbReference type="ARBA" id="ARBA00004141"/>
    </source>
</evidence>
<feature type="transmembrane region" description="Helical" evidence="11">
    <location>
        <begin position="207"/>
        <end position="226"/>
    </location>
</feature>
<feature type="transmembrane region" description="Helical" evidence="11">
    <location>
        <begin position="180"/>
        <end position="200"/>
    </location>
</feature>
<feature type="transmembrane region" description="Helical" evidence="11">
    <location>
        <begin position="85"/>
        <end position="106"/>
    </location>
</feature>
<dbReference type="EC" id="7.1.1.1" evidence="2"/>
<reference evidence="13 14" key="1">
    <citation type="submission" date="2016-10" db="EMBL/GenBank/DDBJ databases">
        <authorList>
            <person name="de Groot N.N."/>
        </authorList>
    </citation>
    <scope>NUCLEOTIDE SEQUENCE [LARGE SCALE GENOMIC DNA]</scope>
    <source>
        <strain evidence="13 14">SLAS-1</strain>
    </source>
</reference>
<dbReference type="GO" id="GO:0016020">
    <property type="term" value="C:membrane"/>
    <property type="evidence" value="ECO:0007669"/>
    <property type="project" value="UniProtKB-SubCell"/>
</dbReference>
<evidence type="ECO:0000256" key="4">
    <source>
        <dbReference type="ARBA" id="ARBA00022857"/>
    </source>
</evidence>
<name>A0A1G9Q7I1_9FIRM</name>
<evidence type="ECO:0000256" key="8">
    <source>
        <dbReference type="ARBA" id="ARBA00023136"/>
    </source>
</evidence>
<keyword evidence="4" id="KW-0521">NADP</keyword>
<dbReference type="SUPFAM" id="SSF52467">
    <property type="entry name" value="DHS-like NAD/FAD-binding domain"/>
    <property type="match status" value="1"/>
</dbReference>
<dbReference type="AlphaFoldDB" id="A0A1G9Q7I1"/>
<feature type="domain" description="NADP transhydrogenase beta-like" evidence="12">
    <location>
        <begin position="12"/>
        <end position="349"/>
    </location>
</feature>
<dbReference type="Proteomes" id="UP000199476">
    <property type="component" value="Unassembled WGS sequence"/>
</dbReference>
<evidence type="ECO:0000256" key="2">
    <source>
        <dbReference type="ARBA" id="ARBA00012943"/>
    </source>
</evidence>
<evidence type="ECO:0000256" key="9">
    <source>
        <dbReference type="ARBA" id="ARBA00048202"/>
    </source>
</evidence>
<protein>
    <recommendedName>
        <fullName evidence="2">proton-translocating NAD(P)(+) transhydrogenase</fullName>
        <ecNumber evidence="2">7.1.1.1</ecNumber>
    </recommendedName>
</protein>
<evidence type="ECO:0000256" key="3">
    <source>
        <dbReference type="ARBA" id="ARBA00022692"/>
    </source>
</evidence>
<keyword evidence="6 11" id="KW-1133">Transmembrane helix</keyword>
<feature type="transmembrane region" description="Helical" evidence="11">
    <location>
        <begin position="232"/>
        <end position="251"/>
    </location>
</feature>
<organism evidence="13 14">
    <name type="scientific">Halarsenatibacter silvermanii</name>
    <dbReference type="NCBI Taxonomy" id="321763"/>
    <lineage>
        <taxon>Bacteria</taxon>
        <taxon>Bacillati</taxon>
        <taxon>Bacillota</taxon>
        <taxon>Clostridia</taxon>
        <taxon>Halanaerobiales</taxon>
        <taxon>Halarsenatibacteraceae</taxon>
        <taxon>Halarsenatibacter</taxon>
    </lineage>
</organism>
<keyword evidence="8 11" id="KW-0472">Membrane</keyword>
<dbReference type="Pfam" id="PF02233">
    <property type="entry name" value="PNTB"/>
    <property type="match status" value="1"/>
</dbReference>
<evidence type="ECO:0000313" key="14">
    <source>
        <dbReference type="Proteomes" id="UP000199476"/>
    </source>
</evidence>
<feature type="non-terminal residue" evidence="13">
    <location>
        <position position="350"/>
    </location>
</feature>
<evidence type="ECO:0000256" key="11">
    <source>
        <dbReference type="SAM" id="Phobius"/>
    </source>
</evidence>
<dbReference type="EMBL" id="FNGO01000015">
    <property type="protein sequence ID" value="SDM06900.1"/>
    <property type="molecule type" value="Genomic_DNA"/>
</dbReference>
<proteinExistence type="predicted"/>
<sequence>MAGEIIFFAIIIAGFLMGLRLQQSPRTAVWGNRLAALSMVAAIIYTMHLVNILYDPLIWIILLLTSLTGIMVARKVKMIQMPQTVAMLNGFGGAASAFVAWTSSLYDIQTAFAWSTAALALGVGIFTLSGSVVAALKLQDLINQQSVRVKGQNFYQKLLLVIMALVVIIMTVTGSAYLTITIPVMILAATVYGILVAMRVGGADMPVIISLLNSLSGTAAAISGLAVENALLVGAGAIVGVTGLMLTRIMCEAMNRSLMSVLRGISPEDQTAGTSAADTEDGDFTSYDKMETDRADESESEDIDMSDLDVDEEIALKIKEAEDVIIVPGYGMAVAQAQDDVKELMDLMED</sequence>
<evidence type="ECO:0000313" key="13">
    <source>
        <dbReference type="EMBL" id="SDM06900.1"/>
    </source>
</evidence>
<keyword evidence="14" id="KW-1185">Reference proteome</keyword>
<dbReference type="GO" id="GO:0008750">
    <property type="term" value="F:proton-translocating NAD(P)+ transhydrogenase activity"/>
    <property type="evidence" value="ECO:0007669"/>
    <property type="project" value="UniProtKB-EC"/>
</dbReference>
<keyword evidence="7" id="KW-0520">NAD</keyword>
<evidence type="ECO:0000256" key="10">
    <source>
        <dbReference type="SAM" id="MobiDB-lite"/>
    </source>
</evidence>
<dbReference type="PANTHER" id="PTHR44758">
    <property type="entry name" value="NAD(P) TRANSHYDROGENASE SUBUNIT BETA"/>
    <property type="match status" value="1"/>
</dbReference>
<feature type="transmembrane region" description="Helical" evidence="11">
    <location>
        <begin position="56"/>
        <end position="73"/>
    </location>
</feature>
<feature type="compositionally biased region" description="Basic and acidic residues" evidence="10">
    <location>
        <begin position="286"/>
        <end position="297"/>
    </location>
</feature>
<accession>A0A1G9Q7I1</accession>
<feature type="region of interest" description="Disordered" evidence="10">
    <location>
        <begin position="269"/>
        <end position="306"/>
    </location>
</feature>
<feature type="transmembrane region" description="Helical" evidence="11">
    <location>
        <begin position="34"/>
        <end position="50"/>
    </location>
</feature>
<feature type="transmembrane region" description="Helical" evidence="11">
    <location>
        <begin position="6"/>
        <end position="22"/>
    </location>
</feature>
<dbReference type="InterPro" id="IPR029035">
    <property type="entry name" value="DHS-like_NAD/FAD-binding_dom"/>
</dbReference>
<feature type="transmembrane region" description="Helical" evidence="11">
    <location>
        <begin position="157"/>
        <end position="174"/>
    </location>
</feature>
<gene>
    <name evidence="13" type="ORF">SAMN04488692_11572</name>
</gene>
<comment type="subcellular location">
    <subcellularLocation>
        <location evidence="1">Membrane</location>
        <topology evidence="1">Multi-pass membrane protein</topology>
    </subcellularLocation>
</comment>
<keyword evidence="3 11" id="KW-0812">Transmembrane</keyword>
<dbReference type="STRING" id="321763.SAMN04488692_11572"/>
<keyword evidence="5" id="KW-1278">Translocase</keyword>
<dbReference type="RefSeq" id="WP_143423050.1">
    <property type="nucleotide sequence ID" value="NZ_FNGO01000015.1"/>
</dbReference>
<evidence type="ECO:0000259" key="12">
    <source>
        <dbReference type="Pfam" id="PF02233"/>
    </source>
</evidence>
<feature type="transmembrane region" description="Helical" evidence="11">
    <location>
        <begin position="112"/>
        <end position="136"/>
    </location>
</feature>
<evidence type="ECO:0000256" key="7">
    <source>
        <dbReference type="ARBA" id="ARBA00023027"/>
    </source>
</evidence>
<evidence type="ECO:0000256" key="5">
    <source>
        <dbReference type="ARBA" id="ARBA00022967"/>
    </source>
</evidence>
<dbReference type="Gene3D" id="3.40.50.1220">
    <property type="entry name" value="TPP-binding domain"/>
    <property type="match status" value="1"/>
</dbReference>
<dbReference type="InterPro" id="IPR034300">
    <property type="entry name" value="PNTB-like"/>
</dbReference>
<comment type="catalytic activity">
    <reaction evidence="9">
        <text>NAD(+) + NADPH + H(+)(in) = NADH + NADP(+) + H(+)(out)</text>
        <dbReference type="Rhea" id="RHEA:47992"/>
        <dbReference type="ChEBI" id="CHEBI:15378"/>
        <dbReference type="ChEBI" id="CHEBI:57540"/>
        <dbReference type="ChEBI" id="CHEBI:57783"/>
        <dbReference type="ChEBI" id="CHEBI:57945"/>
        <dbReference type="ChEBI" id="CHEBI:58349"/>
        <dbReference type="EC" id="7.1.1.1"/>
    </reaction>
</comment>